<protein>
    <submittedName>
        <fullName evidence="1">Uncharacterized protein</fullName>
    </submittedName>
</protein>
<organism evidence="1 2">
    <name type="scientific">Salmonella schwarzengrund (strain CVM19633)</name>
    <dbReference type="NCBI Taxonomy" id="439843"/>
    <lineage>
        <taxon>Bacteria</taxon>
        <taxon>Pseudomonadati</taxon>
        <taxon>Pseudomonadota</taxon>
        <taxon>Gammaproteobacteria</taxon>
        <taxon>Enterobacterales</taxon>
        <taxon>Enterobacteriaceae</taxon>
        <taxon>Salmonella</taxon>
    </lineage>
</organism>
<dbReference type="Proteomes" id="UP000001865">
    <property type="component" value="Chromosome"/>
</dbReference>
<dbReference type="EMBL" id="CP001127">
    <property type="protein sequence ID" value="ACF88639.1"/>
    <property type="molecule type" value="Genomic_DNA"/>
</dbReference>
<evidence type="ECO:0000313" key="2">
    <source>
        <dbReference type="Proteomes" id="UP000001865"/>
    </source>
</evidence>
<gene>
    <name evidence="1" type="ordered locus">SeSA_A2908</name>
</gene>
<dbReference type="AlphaFoldDB" id="A0A0N1QS10"/>
<sequence length="283" mass="32766">MKNWSREHNQEIRTWFDIDNYRALENCTLYALYYELWARALLYKPGPSDEEKKGLWQYMVKIFDGRPLLFDETSLDFEADYDCLYNPPHVFLTDITRLAQLGVSALSAELFTWDGGDVYGVNLPHHQAYVSEVMAPLCENTVMLEIDLASGTDDEITASIKSVLPQWRKIKNVTIDQSGVVRFGYGTIKKIISYRLVAMLDILLWAKRHEVRISDDRLSRLLYTDDDDESVVRQQNHIKDSDRPLAMKAATIDFIKQFNLFINRNAHIKNMRVSDVMKLADSG</sequence>
<dbReference type="HOGENOM" id="CLU_081533_0_0_6"/>
<accession>A0A0N1QS10</accession>
<reference evidence="1 2" key="1">
    <citation type="journal article" date="2011" name="J. Bacteriol.">
        <title>Comparative genomics of 28 Salmonella enterica isolates: evidence for CRISPR-mediated adaptive sublineage evolution.</title>
        <authorList>
            <person name="Fricke W.F."/>
            <person name="Mammel M.K."/>
            <person name="McDermott P.F."/>
            <person name="Tartera C."/>
            <person name="White D.G."/>
            <person name="Leclerc J.E."/>
            <person name="Ravel J."/>
            <person name="Cebula T.A."/>
        </authorList>
    </citation>
    <scope>NUCLEOTIDE SEQUENCE [LARGE SCALE GENOMIC DNA]</scope>
    <source>
        <strain evidence="1 2">CVM19633</strain>
    </source>
</reference>
<evidence type="ECO:0000313" key="1">
    <source>
        <dbReference type="EMBL" id="ACF88639.1"/>
    </source>
</evidence>
<dbReference type="InterPro" id="IPR045664">
    <property type="entry name" value="DUF6387"/>
</dbReference>
<dbReference type="KEGG" id="sew:SeSA_A2908"/>
<name>A0A0N1QS10_SALSV</name>
<proteinExistence type="predicted"/>
<dbReference type="RefSeq" id="WP_000800626.1">
    <property type="nucleotide sequence ID" value="NC_011094.1"/>
</dbReference>
<dbReference type="Pfam" id="PF19924">
    <property type="entry name" value="DUF6387"/>
    <property type="match status" value="1"/>
</dbReference>